<dbReference type="EMBL" id="JAYRBN010000010">
    <property type="protein sequence ID" value="KAL2750465.1"/>
    <property type="molecule type" value="Genomic_DNA"/>
</dbReference>
<dbReference type="AlphaFoldDB" id="A0ABD2CZC3"/>
<evidence type="ECO:0000313" key="2">
    <source>
        <dbReference type="EMBL" id="KAL2750465.1"/>
    </source>
</evidence>
<proteinExistence type="predicted"/>
<name>A0ABD2CZC3_VESMC</name>
<evidence type="ECO:0000313" key="3">
    <source>
        <dbReference type="Proteomes" id="UP001607303"/>
    </source>
</evidence>
<reference evidence="2 3" key="1">
    <citation type="journal article" date="2024" name="Ann. Entomol. Soc. Am.">
        <title>Genomic analyses of the southern and eastern yellowjacket wasps (Hymenoptera: Vespidae) reveal evolutionary signatures of social life.</title>
        <authorList>
            <person name="Catto M.A."/>
            <person name="Caine P.B."/>
            <person name="Orr S.E."/>
            <person name="Hunt B.G."/>
            <person name="Goodisman M.A.D."/>
        </authorList>
    </citation>
    <scope>NUCLEOTIDE SEQUENCE [LARGE SCALE GENOMIC DNA]</scope>
    <source>
        <strain evidence="2">232</strain>
        <tissue evidence="2">Head and thorax</tissue>
    </source>
</reference>
<evidence type="ECO:0000256" key="1">
    <source>
        <dbReference type="SAM" id="MobiDB-lite"/>
    </source>
</evidence>
<accession>A0ABD2CZC3</accession>
<feature type="compositionally biased region" description="Gly residues" evidence="1">
    <location>
        <begin position="114"/>
        <end position="132"/>
    </location>
</feature>
<organism evidence="2 3">
    <name type="scientific">Vespula maculifrons</name>
    <name type="common">Eastern yellow jacket</name>
    <name type="synonym">Wasp</name>
    <dbReference type="NCBI Taxonomy" id="7453"/>
    <lineage>
        <taxon>Eukaryota</taxon>
        <taxon>Metazoa</taxon>
        <taxon>Ecdysozoa</taxon>
        <taxon>Arthropoda</taxon>
        <taxon>Hexapoda</taxon>
        <taxon>Insecta</taxon>
        <taxon>Pterygota</taxon>
        <taxon>Neoptera</taxon>
        <taxon>Endopterygota</taxon>
        <taxon>Hymenoptera</taxon>
        <taxon>Apocrita</taxon>
        <taxon>Aculeata</taxon>
        <taxon>Vespoidea</taxon>
        <taxon>Vespidae</taxon>
        <taxon>Vespinae</taxon>
        <taxon>Vespula</taxon>
    </lineage>
</organism>
<sequence length="176" mass="19310">MLKVQPFPKNVVMANLSEQKKGRKSSSVFAGVAINRSRSRRRPSISNAEHNLGIKMRGGREKCNVRNYFTCIRPIDKIVENPSIIFYATRIILAGYRDGVESTVSVVVPQQTDSGGGGGSGSGGGGGDGGGGGGGGGWGLRNWWFHRQINTRYFTRWEMRVCYGLLTTSRLYETKF</sequence>
<dbReference type="Proteomes" id="UP001607303">
    <property type="component" value="Unassembled WGS sequence"/>
</dbReference>
<comment type="caution">
    <text evidence="2">The sequence shown here is derived from an EMBL/GenBank/DDBJ whole genome shotgun (WGS) entry which is preliminary data.</text>
</comment>
<protein>
    <submittedName>
        <fullName evidence="2">Uncharacterized protein</fullName>
    </submittedName>
</protein>
<gene>
    <name evidence="2" type="ORF">V1477_001255</name>
</gene>
<feature type="region of interest" description="Disordered" evidence="1">
    <location>
        <begin position="109"/>
        <end position="132"/>
    </location>
</feature>
<keyword evidence="3" id="KW-1185">Reference proteome</keyword>